<dbReference type="InterPro" id="IPR013579">
    <property type="entry name" value="FAST_2"/>
</dbReference>
<dbReference type="GO" id="GO:0005759">
    <property type="term" value="C:mitochondrial matrix"/>
    <property type="evidence" value="ECO:0007669"/>
    <property type="project" value="TreeGrafter"/>
</dbReference>
<evidence type="ECO:0000256" key="1">
    <source>
        <dbReference type="ARBA" id="ARBA00004173"/>
    </source>
</evidence>
<keyword evidence="2" id="KW-0496">Mitochondrion</keyword>
<dbReference type="InterPro" id="IPR013584">
    <property type="entry name" value="RAP"/>
</dbReference>
<protein>
    <submittedName>
        <fullName evidence="4">CG31643</fullName>
    </submittedName>
</protein>
<dbReference type="GO" id="GO:0000963">
    <property type="term" value="P:mitochondrial RNA processing"/>
    <property type="evidence" value="ECO:0007669"/>
    <property type="project" value="TreeGrafter"/>
</dbReference>
<dbReference type="InterPro" id="IPR010622">
    <property type="entry name" value="FAST_Leu-rich"/>
</dbReference>
<dbReference type="SMART" id="SM00952">
    <property type="entry name" value="RAP"/>
    <property type="match status" value="1"/>
</dbReference>
<comment type="subcellular location">
    <subcellularLocation>
        <location evidence="1">Mitochondrion</location>
    </subcellularLocation>
</comment>
<evidence type="ECO:0000256" key="2">
    <source>
        <dbReference type="ARBA" id="ARBA00023128"/>
    </source>
</evidence>
<dbReference type="Proteomes" id="UP000494163">
    <property type="component" value="Chromosome 2L"/>
</dbReference>
<evidence type="ECO:0000313" key="5">
    <source>
        <dbReference type="Proteomes" id="UP000494163"/>
    </source>
</evidence>
<reference evidence="4 5" key="1">
    <citation type="submission" date="2015-08" db="EMBL/GenBank/DDBJ databases">
        <title>Ancestral chromatin configuration constrains chromatin evolution on differentiating sex chromosomes in Drosophila.</title>
        <authorList>
            <person name="Zhou Q."/>
            <person name="Bachtrog D."/>
        </authorList>
    </citation>
    <scope>NUCLEOTIDE SEQUENCE [LARGE SCALE GENOMIC DNA]</scope>
    <source>
        <tissue evidence="4">Whole larvae</tissue>
    </source>
</reference>
<dbReference type="PANTHER" id="PTHR21228:SF72">
    <property type="entry name" value="LD32258P"/>
    <property type="match status" value="1"/>
</dbReference>
<gene>
    <name evidence="4" type="ORF">Dbus_chr2Lg516</name>
</gene>
<dbReference type="Pfam" id="PF06743">
    <property type="entry name" value="FAST_1"/>
    <property type="match status" value="1"/>
</dbReference>
<dbReference type="PANTHER" id="PTHR21228">
    <property type="entry name" value="FAST LEU-RICH DOMAIN-CONTAINING"/>
    <property type="match status" value="1"/>
</dbReference>
<evidence type="ECO:0000259" key="3">
    <source>
        <dbReference type="PROSITE" id="PS51286"/>
    </source>
</evidence>
<accession>A0A0M5J8V8</accession>
<dbReference type="InterPro" id="IPR050870">
    <property type="entry name" value="FAST_kinase"/>
</dbReference>
<name>A0A0M5J8V8_DROBS</name>
<organism evidence="4 5">
    <name type="scientific">Drosophila busckii</name>
    <name type="common">Fruit fly</name>
    <dbReference type="NCBI Taxonomy" id="30019"/>
    <lineage>
        <taxon>Eukaryota</taxon>
        <taxon>Metazoa</taxon>
        <taxon>Ecdysozoa</taxon>
        <taxon>Arthropoda</taxon>
        <taxon>Hexapoda</taxon>
        <taxon>Insecta</taxon>
        <taxon>Pterygota</taxon>
        <taxon>Neoptera</taxon>
        <taxon>Endopterygota</taxon>
        <taxon>Diptera</taxon>
        <taxon>Brachycera</taxon>
        <taxon>Muscomorpha</taxon>
        <taxon>Ephydroidea</taxon>
        <taxon>Drosophilidae</taxon>
        <taxon>Drosophila</taxon>
    </lineage>
</organism>
<dbReference type="OMA" id="PNASGHF"/>
<dbReference type="GO" id="GO:0044528">
    <property type="term" value="P:regulation of mitochondrial mRNA stability"/>
    <property type="evidence" value="ECO:0007669"/>
    <property type="project" value="InterPro"/>
</dbReference>
<evidence type="ECO:0000313" key="4">
    <source>
        <dbReference type="EMBL" id="ALC38431.1"/>
    </source>
</evidence>
<dbReference type="EMBL" id="CP012523">
    <property type="protein sequence ID" value="ALC38431.1"/>
    <property type="molecule type" value="Genomic_DNA"/>
</dbReference>
<feature type="domain" description="RAP" evidence="3">
    <location>
        <begin position="847"/>
        <end position="908"/>
    </location>
</feature>
<dbReference type="Pfam" id="PF08368">
    <property type="entry name" value="FAST_2"/>
    <property type="match status" value="1"/>
</dbReference>
<keyword evidence="5" id="KW-1185">Reference proteome</keyword>
<dbReference type="STRING" id="30019.A0A0M5J8V8"/>
<sequence length="914" mass="105395">MFLSYLPRSPCKCGQYLLQLRQLQLLRRHVNNGSTPASLGKSHWQYIKRYQLERQTSNLNLDRSYSIESGTGKQQLARELDDCDMPVDNMQDALSLRLGQALDAQEMLDLLAEDSLQLVHYVQGISLLWEYYQRLDMEARAVLTKRLQSELLPALQTHIALMDTNELSCSYLYLRKMHVPNSNDQVEQLLMRALQIIEKNIDGELLPLTALSRLLVAINLERDFYTPLVCRNFMPQLQRHIATCQSEQEVRLLAICLFQLHPLIDEELLSVFKQRVEQLLQHGILSSDTPKALLKLLHMLNLPVWSHLNTSLIKQVLLHLRPCLLQLEPSDLKSVCRTYLHHQEPAALIEPLKVATEALLAQELTPDALACAVPFASLQQREAYLQQFRQLLYSVDAWKLPNASSHLFSVLRALKIADERFCNAYWRAVIEELKKQETNLHFLRHCQHYMNFNNNLGGTYRHNELERKLSQLCLAAIEFDVAGRMPSKFARLAAFVLAYGHTPFAWKKFPNVLLSKMLTMSEQFNISDCFLLSRGMQIASELRFRQHVPSTLGMQLATMDSILISCAERHLTNNEEQPLNAAELSVIVRTLSHRKSLKNTQVYKNALSCYKSLKTHDLSSRVVRDMAYNFNSSNFFVPELLESMFEYIKDQHAHITGDTVEKVLTCAYNLGYTPQSIESLDYAALVLLRDFDHMSGLSLVQSCLALCFYKTIPEQLVNQVFCVKFIQRIEDEIQICYSKATYPGRVLNRVMQLNRTVCLDMPESNVPWFQQNYVEAQLSKKPITHSVFSQEVKTLLQQLLKNENYFRCNHTTPYGYQIDFVIHFDKDKKPIPAPPVEATMLDRITKVAILLLKLDSFCENDLTALRGPESLKIKHLEMMGYKVLHINEHDWNSKYMLAPDAKANYLKCLLQITH</sequence>
<dbReference type="AlphaFoldDB" id="A0A0M5J8V8"/>
<dbReference type="OrthoDB" id="385235at2759"/>
<dbReference type="GO" id="GO:0035770">
    <property type="term" value="C:ribonucleoprotein granule"/>
    <property type="evidence" value="ECO:0007669"/>
    <property type="project" value="TreeGrafter"/>
</dbReference>
<dbReference type="GO" id="GO:0003723">
    <property type="term" value="F:RNA binding"/>
    <property type="evidence" value="ECO:0007669"/>
    <property type="project" value="TreeGrafter"/>
</dbReference>
<proteinExistence type="predicted"/>
<dbReference type="Pfam" id="PF08373">
    <property type="entry name" value="RAP"/>
    <property type="match status" value="1"/>
</dbReference>
<dbReference type="PROSITE" id="PS51286">
    <property type="entry name" value="RAP"/>
    <property type="match status" value="1"/>
</dbReference>